<protein>
    <submittedName>
        <fullName evidence="2">Uncharacterized protein</fullName>
    </submittedName>
</protein>
<evidence type="ECO:0000313" key="2">
    <source>
        <dbReference type="EMBL" id="GLW89883.1"/>
    </source>
</evidence>
<organism evidence="2 3">
    <name type="scientific">Actinokineospora globicatena</name>
    <dbReference type="NCBI Taxonomy" id="103729"/>
    <lineage>
        <taxon>Bacteria</taxon>
        <taxon>Bacillati</taxon>
        <taxon>Actinomycetota</taxon>
        <taxon>Actinomycetes</taxon>
        <taxon>Pseudonocardiales</taxon>
        <taxon>Pseudonocardiaceae</taxon>
        <taxon>Actinokineospora</taxon>
    </lineage>
</organism>
<evidence type="ECO:0000313" key="3">
    <source>
        <dbReference type="Proteomes" id="UP001165042"/>
    </source>
</evidence>
<feature type="chain" id="PRO_5040945599" evidence="1">
    <location>
        <begin position="25"/>
        <end position="155"/>
    </location>
</feature>
<dbReference type="InterPro" id="IPR044859">
    <property type="entry name" value="Allene_oxi_cyc_Dirigent"/>
</dbReference>
<gene>
    <name evidence="2" type="ORF">Aglo03_06990</name>
</gene>
<dbReference type="Proteomes" id="UP001165042">
    <property type="component" value="Unassembled WGS sequence"/>
</dbReference>
<dbReference type="AlphaFoldDB" id="A0A9W6V8F0"/>
<name>A0A9W6V8F0_9PSEU</name>
<evidence type="ECO:0000256" key="1">
    <source>
        <dbReference type="SAM" id="SignalP"/>
    </source>
</evidence>
<keyword evidence="1" id="KW-0732">Signal</keyword>
<sequence>MRRIIFTAIACAAISVTGVAPALAQQTGALGDTLEFVIDDSHGTLELHHTEAGDSVSGTAELLDGDTEVGTLRYQCEPLGYAGEVSISDCEYTLELVDGEIDVRIAVLTVLDPDQYPLSYDGEVTGGSAAYAGATGEAAVNAESQTRSTITLTLD</sequence>
<proteinExistence type="predicted"/>
<reference evidence="2" key="1">
    <citation type="submission" date="2023-02" db="EMBL/GenBank/DDBJ databases">
        <title>Actinokineospora globicatena NBRC 15670.</title>
        <authorList>
            <person name="Ichikawa N."/>
            <person name="Sato H."/>
            <person name="Tonouchi N."/>
        </authorList>
    </citation>
    <scope>NUCLEOTIDE SEQUENCE</scope>
    <source>
        <strain evidence="2">NBRC 15670</strain>
    </source>
</reference>
<accession>A0A9W6V8F0</accession>
<dbReference type="EMBL" id="BSSD01000001">
    <property type="protein sequence ID" value="GLW89883.1"/>
    <property type="molecule type" value="Genomic_DNA"/>
</dbReference>
<feature type="signal peptide" evidence="1">
    <location>
        <begin position="1"/>
        <end position="24"/>
    </location>
</feature>
<comment type="caution">
    <text evidence="2">The sequence shown here is derived from an EMBL/GenBank/DDBJ whole genome shotgun (WGS) entry which is preliminary data.</text>
</comment>
<keyword evidence="3" id="KW-1185">Reference proteome</keyword>
<dbReference type="Gene3D" id="2.40.480.10">
    <property type="entry name" value="Allene oxide cyclase-like"/>
    <property type="match status" value="1"/>
</dbReference>
<dbReference type="RefSeq" id="WP_285607423.1">
    <property type="nucleotide sequence ID" value="NZ_BSSD01000001.1"/>
</dbReference>